<evidence type="ECO:0000256" key="2">
    <source>
        <dbReference type="ARBA" id="ARBA00022505"/>
    </source>
</evidence>
<proteinExistence type="predicted"/>
<dbReference type="PROSITE" id="PS51866">
    <property type="entry name" value="MOP"/>
    <property type="match status" value="1"/>
</dbReference>
<dbReference type="AlphaFoldDB" id="A0A1G6GQQ3"/>
<dbReference type="InterPro" id="IPR017871">
    <property type="entry name" value="ABC_transporter-like_CS"/>
</dbReference>
<gene>
    <name evidence="9" type="ORF">SAMN05216410_0379</name>
</gene>
<accession>A0A1G6GQQ3</accession>
<dbReference type="InterPro" id="IPR008995">
    <property type="entry name" value="Mo/tungstate-bd_C_term_dom"/>
</dbReference>
<sequence length="411" mass="41784">MSGERGAVSGERGAVSGERGAAPGDPSPERRGAVLDADLRVSRGTFTARARLCLAGGDVLALLGPNGAGKSTLLAALAGLLLPDDGHIRLDGADLTRVTAAPDDARGRGPHVLTQVPPSGRGVGLLSQDPMLFPHLSALANVAFGPRAQGVTARTATAQAALWLERVGLDGLGDRRPAELSGGQQQRVAIARALAAAPRLLLLDEPFASLDVDTAPAVRRMLRDQLRASGTTAVVVTHDVLDAVVLADQTAVLVDGEIVDEGPTARVLVAPRSPFTASIAGVNLVLGTADDGALVTADGLRFAGAHPQGAGRAEKPDGARVSLPDGAPVAAVFRPAAVIVGLHRPEGASPRNVWPATITSLEHGPNGIRVQTTEPAVAADLTAGAVAELGLAEGTPVWLSVKATEVALHAR</sequence>
<dbReference type="Pfam" id="PF00005">
    <property type="entry name" value="ABC_tran"/>
    <property type="match status" value="1"/>
</dbReference>
<name>A0A1G6GQQ3_9MICO</name>
<dbReference type="InterPro" id="IPR027417">
    <property type="entry name" value="P-loop_NTPase"/>
</dbReference>
<dbReference type="PANTHER" id="PTHR42781:SF4">
    <property type="entry name" value="SPERMIDINE_PUTRESCINE IMPORT ATP-BINDING PROTEIN POTA"/>
    <property type="match status" value="1"/>
</dbReference>
<dbReference type="InterPro" id="IPR050093">
    <property type="entry name" value="ABC_SmlMolc_Importer"/>
</dbReference>
<keyword evidence="10" id="KW-1185">Reference proteome</keyword>
<evidence type="ECO:0000256" key="4">
    <source>
        <dbReference type="ARBA" id="ARBA00022840"/>
    </source>
</evidence>
<dbReference type="Proteomes" id="UP000199039">
    <property type="component" value="Unassembled WGS sequence"/>
</dbReference>
<organism evidence="9 10">
    <name type="scientific">Sanguibacter gelidistatuariae</name>
    <dbReference type="NCBI Taxonomy" id="1814289"/>
    <lineage>
        <taxon>Bacteria</taxon>
        <taxon>Bacillati</taxon>
        <taxon>Actinomycetota</taxon>
        <taxon>Actinomycetes</taxon>
        <taxon>Micrococcales</taxon>
        <taxon>Sanguibacteraceae</taxon>
        <taxon>Sanguibacter</taxon>
    </lineage>
</organism>
<feature type="region of interest" description="Disordered" evidence="6">
    <location>
        <begin position="1"/>
        <end position="33"/>
    </location>
</feature>
<dbReference type="GO" id="GO:0015689">
    <property type="term" value="P:molybdate ion transport"/>
    <property type="evidence" value="ECO:0007669"/>
    <property type="project" value="InterPro"/>
</dbReference>
<dbReference type="GO" id="GO:0005524">
    <property type="term" value="F:ATP binding"/>
    <property type="evidence" value="ECO:0007669"/>
    <property type="project" value="UniProtKB-KW"/>
</dbReference>
<evidence type="ECO:0000256" key="1">
    <source>
        <dbReference type="ARBA" id="ARBA00022448"/>
    </source>
</evidence>
<dbReference type="PANTHER" id="PTHR42781">
    <property type="entry name" value="SPERMIDINE/PUTRESCINE IMPORT ATP-BINDING PROTEIN POTA"/>
    <property type="match status" value="1"/>
</dbReference>
<evidence type="ECO:0000313" key="10">
    <source>
        <dbReference type="Proteomes" id="UP000199039"/>
    </source>
</evidence>
<feature type="domain" description="Mop" evidence="8">
    <location>
        <begin position="347"/>
        <end position="410"/>
    </location>
</feature>
<keyword evidence="1" id="KW-0813">Transport</keyword>
<reference evidence="9 10" key="1">
    <citation type="submission" date="2016-09" db="EMBL/GenBank/DDBJ databases">
        <authorList>
            <person name="Capua I."/>
            <person name="De Benedictis P."/>
            <person name="Joannis T."/>
            <person name="Lombin L.H."/>
            <person name="Cattoli G."/>
        </authorList>
    </citation>
    <scope>NUCLEOTIDE SEQUENCE [LARGE SCALE GENOMIC DNA]</scope>
    <source>
        <strain evidence="9 10">ISLP-3</strain>
    </source>
</reference>
<feature type="domain" description="ABC transporter" evidence="7">
    <location>
        <begin position="29"/>
        <end position="280"/>
    </location>
</feature>
<evidence type="ECO:0000313" key="9">
    <source>
        <dbReference type="EMBL" id="SDB84278.1"/>
    </source>
</evidence>
<dbReference type="Pfam" id="PF03459">
    <property type="entry name" value="TOBE"/>
    <property type="match status" value="1"/>
</dbReference>
<dbReference type="Gene3D" id="2.40.50.100">
    <property type="match status" value="1"/>
</dbReference>
<dbReference type="PROSITE" id="PS50893">
    <property type="entry name" value="ABC_TRANSPORTER_2"/>
    <property type="match status" value="1"/>
</dbReference>
<dbReference type="SUPFAM" id="SSF52540">
    <property type="entry name" value="P-loop containing nucleoside triphosphate hydrolases"/>
    <property type="match status" value="1"/>
</dbReference>
<dbReference type="InterPro" id="IPR003593">
    <property type="entry name" value="AAA+_ATPase"/>
</dbReference>
<evidence type="ECO:0000256" key="6">
    <source>
        <dbReference type="SAM" id="MobiDB-lite"/>
    </source>
</evidence>
<keyword evidence="3" id="KW-0547">Nucleotide-binding</keyword>
<protein>
    <submittedName>
        <fullName evidence="9">Molybdate transport system ATP-binding protein</fullName>
    </submittedName>
</protein>
<dbReference type="SUPFAM" id="SSF50331">
    <property type="entry name" value="MOP-like"/>
    <property type="match status" value="1"/>
</dbReference>
<dbReference type="Gene3D" id="3.40.50.300">
    <property type="entry name" value="P-loop containing nucleotide triphosphate hydrolases"/>
    <property type="match status" value="1"/>
</dbReference>
<evidence type="ECO:0000259" key="7">
    <source>
        <dbReference type="PROSITE" id="PS50893"/>
    </source>
</evidence>
<dbReference type="RefSeq" id="WP_245700807.1">
    <property type="nucleotide sequence ID" value="NZ_FMYH01000001.1"/>
</dbReference>
<dbReference type="EMBL" id="FMYH01000001">
    <property type="protein sequence ID" value="SDB84278.1"/>
    <property type="molecule type" value="Genomic_DNA"/>
</dbReference>
<dbReference type="PROSITE" id="PS00211">
    <property type="entry name" value="ABC_TRANSPORTER_1"/>
    <property type="match status" value="1"/>
</dbReference>
<dbReference type="STRING" id="1814289.SAMN05216410_0379"/>
<dbReference type="InterPro" id="IPR003439">
    <property type="entry name" value="ABC_transporter-like_ATP-bd"/>
</dbReference>
<keyword evidence="4 9" id="KW-0067">ATP-binding</keyword>
<keyword evidence="2 5" id="KW-0500">Molybdenum</keyword>
<dbReference type="SMART" id="SM00382">
    <property type="entry name" value="AAA"/>
    <property type="match status" value="1"/>
</dbReference>
<dbReference type="InterPro" id="IPR005116">
    <property type="entry name" value="Transp-assoc_OB_typ1"/>
</dbReference>
<dbReference type="GO" id="GO:0016887">
    <property type="term" value="F:ATP hydrolysis activity"/>
    <property type="evidence" value="ECO:0007669"/>
    <property type="project" value="InterPro"/>
</dbReference>
<dbReference type="InterPro" id="IPR004606">
    <property type="entry name" value="Mop_domain"/>
</dbReference>
<evidence type="ECO:0000256" key="5">
    <source>
        <dbReference type="PROSITE-ProRule" id="PRU01213"/>
    </source>
</evidence>
<evidence type="ECO:0000256" key="3">
    <source>
        <dbReference type="ARBA" id="ARBA00022741"/>
    </source>
</evidence>
<evidence type="ECO:0000259" key="8">
    <source>
        <dbReference type="PROSITE" id="PS51866"/>
    </source>
</evidence>